<dbReference type="Proteomes" id="UP000005240">
    <property type="component" value="Unassembled WGS sequence"/>
</dbReference>
<reference evidence="3" key="4">
    <citation type="submission" date="2025-05" db="UniProtKB">
        <authorList>
            <consortium name="EnsemblFungi"/>
        </authorList>
    </citation>
    <scope>IDENTIFICATION</scope>
    <source>
        <strain evidence="3">isolate 1-1 / race 1 (BBBD)</strain>
    </source>
</reference>
<sequence>MDPQPPPINLYANPGQFRNPVPPSSAASFHPLDHAEDIRDQARSPESDDAEFLPFLEREAEMPRYEAPLPGTRIVKIKPIDKDLFFDVSNIPIDKFISRYEEAGRTDGAGPRELAKQLISFMKGLDLKDELEAMTGYEDADWELLKRQLISRFGKSQPLVKYSKRDLPKLVNSSAQKGGIRTQEEFNILKNKFETITHYLVWMGYSSDLEEYREMLMEALSPELEEATTKALLNKNQMKSSRDGGDIVPRTAVIVYFIQRELKSASIMVRRGLAESTFSPGDTSTKKEESKSATIAQPIKAFEKKLEDITKQLASLTAGKMTPPHMSLDLKVPQPPAMANVPYKRIPGFKCYYCFQETHGSNRCGLFAYDESNGLVRRDGKDYKLPNGAVIPWDTSCPLKQEVDKFAKASATVTASASFGELEECEEEERITAEVDIGKQSRLEKDQNDTGGTKRAKGGKDTVMDIDAEDLIEKATALNPIQIQPKAKNQSKVRFDESVEEGKEKEKPIRKTTLEKPLAKEFPGLEEDTARRMLLEGKMTLSYGEIFAISSGLVDVFKKKISNRRIPAEEGKTANYSSFKDDLVEVPTTHYSCPLGYIKLVIECQDTEVLLDTGLM</sequence>
<evidence type="ECO:0000313" key="4">
    <source>
        <dbReference type="Proteomes" id="UP000005240"/>
    </source>
</evidence>
<evidence type="ECO:0000313" key="3">
    <source>
        <dbReference type="EnsemblFungi" id="PTTG_30318-t43_1-p1"/>
    </source>
</evidence>
<gene>
    <name evidence="2" type="ORF">PTTG_30318</name>
</gene>
<evidence type="ECO:0000313" key="2">
    <source>
        <dbReference type="EMBL" id="OAV85722.1"/>
    </source>
</evidence>
<proteinExistence type="predicted"/>
<feature type="compositionally biased region" description="Basic and acidic residues" evidence="1">
    <location>
        <begin position="493"/>
        <end position="509"/>
    </location>
</feature>
<dbReference type="OrthoDB" id="10485428at2759"/>
<feature type="region of interest" description="Disordered" evidence="1">
    <location>
        <begin position="485"/>
        <end position="509"/>
    </location>
</feature>
<organism evidence="2">
    <name type="scientific">Puccinia triticina (isolate 1-1 / race 1 (BBBD))</name>
    <name type="common">Brown leaf rust fungus</name>
    <dbReference type="NCBI Taxonomy" id="630390"/>
    <lineage>
        <taxon>Eukaryota</taxon>
        <taxon>Fungi</taxon>
        <taxon>Dikarya</taxon>
        <taxon>Basidiomycota</taxon>
        <taxon>Pucciniomycotina</taxon>
        <taxon>Pucciniomycetes</taxon>
        <taxon>Pucciniales</taxon>
        <taxon>Pucciniaceae</taxon>
        <taxon>Puccinia</taxon>
    </lineage>
</organism>
<feature type="non-terminal residue" evidence="2">
    <location>
        <position position="616"/>
    </location>
</feature>
<feature type="compositionally biased region" description="Basic and acidic residues" evidence="1">
    <location>
        <begin position="31"/>
        <end position="46"/>
    </location>
</feature>
<dbReference type="AlphaFoldDB" id="A0A180FZL9"/>
<keyword evidence="4" id="KW-1185">Reference proteome</keyword>
<reference evidence="3 4" key="3">
    <citation type="journal article" date="2017" name="G3 (Bethesda)">
        <title>Comparative analysis highlights variable genome content of wheat rusts and divergence of the mating loci.</title>
        <authorList>
            <person name="Cuomo C.A."/>
            <person name="Bakkeren G."/>
            <person name="Khalil H.B."/>
            <person name="Panwar V."/>
            <person name="Joly D."/>
            <person name="Linning R."/>
            <person name="Sakthikumar S."/>
            <person name="Song X."/>
            <person name="Adiconis X."/>
            <person name="Fan L."/>
            <person name="Goldberg J.M."/>
            <person name="Levin J.Z."/>
            <person name="Young S."/>
            <person name="Zeng Q."/>
            <person name="Anikster Y."/>
            <person name="Bruce M."/>
            <person name="Wang M."/>
            <person name="Yin C."/>
            <person name="McCallum B."/>
            <person name="Szabo L.J."/>
            <person name="Hulbert S."/>
            <person name="Chen X."/>
            <person name="Fellers J.P."/>
        </authorList>
    </citation>
    <scope>NUCLEOTIDE SEQUENCE</scope>
    <source>
        <strain evidence="3">isolate 1-1 / race 1 (BBBD)</strain>
        <strain evidence="4">Isolate 1-1 / race 1 (BBBD)</strain>
    </source>
</reference>
<dbReference type="EMBL" id="ADAS02002886">
    <property type="protein sequence ID" value="OAV85722.1"/>
    <property type="molecule type" value="Genomic_DNA"/>
</dbReference>
<feature type="region of interest" description="Disordered" evidence="1">
    <location>
        <begin position="430"/>
        <end position="460"/>
    </location>
</feature>
<protein>
    <submittedName>
        <fullName evidence="2 3">Uncharacterized protein</fullName>
    </submittedName>
</protein>
<name>A0A180FZL9_PUCT1</name>
<reference evidence="2" key="2">
    <citation type="submission" date="2016-05" db="EMBL/GenBank/DDBJ databases">
        <title>Comparative analysis highlights variable genome content of wheat rusts and divergence of the mating loci.</title>
        <authorList>
            <person name="Cuomo C.A."/>
            <person name="Bakkeren G."/>
            <person name="Szabo L."/>
            <person name="Khalil H."/>
            <person name="Joly D."/>
            <person name="Goldberg J."/>
            <person name="Young S."/>
            <person name="Zeng Q."/>
            <person name="Fellers J."/>
        </authorList>
    </citation>
    <scope>NUCLEOTIDE SEQUENCE [LARGE SCALE GENOMIC DNA]</scope>
    <source>
        <strain evidence="2">1-1 BBBD Race 1</strain>
    </source>
</reference>
<dbReference type="EnsemblFungi" id="PTTG_30318-t43_1">
    <property type="protein sequence ID" value="PTTG_30318-t43_1-p1"/>
    <property type="gene ID" value="PTTG_30318"/>
</dbReference>
<dbReference type="STRING" id="630390.A0A180FZL9"/>
<accession>A0A180FZL9</accession>
<dbReference type="VEuPathDB" id="FungiDB:PTTG_30318"/>
<reference evidence="2" key="1">
    <citation type="submission" date="2009-11" db="EMBL/GenBank/DDBJ databases">
        <authorList>
            <consortium name="The Broad Institute Genome Sequencing Platform"/>
            <person name="Ward D."/>
            <person name="Feldgarden M."/>
            <person name="Earl A."/>
            <person name="Young S.K."/>
            <person name="Zeng Q."/>
            <person name="Koehrsen M."/>
            <person name="Alvarado L."/>
            <person name="Berlin A."/>
            <person name="Bochicchio J."/>
            <person name="Borenstein D."/>
            <person name="Chapman S.B."/>
            <person name="Chen Z."/>
            <person name="Engels R."/>
            <person name="Freedman E."/>
            <person name="Gellesch M."/>
            <person name="Goldberg J."/>
            <person name="Griggs A."/>
            <person name="Gujja S."/>
            <person name="Heilman E."/>
            <person name="Heiman D."/>
            <person name="Hepburn T."/>
            <person name="Howarth C."/>
            <person name="Jen D."/>
            <person name="Larson L."/>
            <person name="Lewis B."/>
            <person name="Mehta T."/>
            <person name="Park D."/>
            <person name="Pearson M."/>
            <person name="Roberts A."/>
            <person name="Saif S."/>
            <person name="Shea T."/>
            <person name="Shenoy N."/>
            <person name="Sisk P."/>
            <person name="Stolte C."/>
            <person name="Sykes S."/>
            <person name="Thomson T."/>
            <person name="Walk T."/>
            <person name="White J."/>
            <person name="Yandava C."/>
            <person name="Izard J."/>
            <person name="Baranova O.V."/>
            <person name="Blanton J.M."/>
            <person name="Tanner A.C."/>
            <person name="Dewhirst F.E."/>
            <person name="Haas B."/>
            <person name="Nusbaum C."/>
            <person name="Birren B."/>
        </authorList>
    </citation>
    <scope>NUCLEOTIDE SEQUENCE [LARGE SCALE GENOMIC DNA]</scope>
    <source>
        <strain evidence="2">1-1 BBBD Race 1</strain>
    </source>
</reference>
<evidence type="ECO:0000256" key="1">
    <source>
        <dbReference type="SAM" id="MobiDB-lite"/>
    </source>
</evidence>
<feature type="region of interest" description="Disordered" evidence="1">
    <location>
        <begin position="1"/>
        <end position="49"/>
    </location>
</feature>
<feature type="compositionally biased region" description="Basic and acidic residues" evidence="1">
    <location>
        <begin position="430"/>
        <end position="448"/>
    </location>
</feature>